<feature type="region of interest" description="Disordered" evidence="1">
    <location>
        <begin position="17"/>
        <end position="39"/>
    </location>
</feature>
<proteinExistence type="predicted"/>
<evidence type="ECO:0000256" key="1">
    <source>
        <dbReference type="SAM" id="MobiDB-lite"/>
    </source>
</evidence>
<feature type="compositionally biased region" description="Basic and acidic residues" evidence="1">
    <location>
        <begin position="141"/>
        <end position="164"/>
    </location>
</feature>
<dbReference type="AlphaFoldDB" id="A0A0A8ZIT8"/>
<reference evidence="2" key="1">
    <citation type="submission" date="2014-09" db="EMBL/GenBank/DDBJ databases">
        <authorList>
            <person name="Magalhaes I.L.F."/>
            <person name="Oliveira U."/>
            <person name="Santos F.R."/>
            <person name="Vidigal T.H.D.A."/>
            <person name="Brescovit A.D."/>
            <person name="Santos A.J."/>
        </authorList>
    </citation>
    <scope>NUCLEOTIDE SEQUENCE</scope>
    <source>
        <tissue evidence="2">Shoot tissue taken approximately 20 cm above the soil surface</tissue>
    </source>
</reference>
<feature type="region of interest" description="Disordered" evidence="1">
    <location>
        <begin position="111"/>
        <end position="164"/>
    </location>
</feature>
<sequence>MELRRSWICIARAKSGLSPRRHAAPGPQRQRSARRPPAPAVEVLHLAGSESQLQPSRSSTRPNRAALLEVRSDLLHLAAFPTSGLRPGPELILRPRGCAELGSSLGRCVGRGRRRRRGGRASGHLQARRRGRVECRPFATARDDEASRPPLEAPRRGEALQRGR</sequence>
<name>A0A0A8ZIT8_ARUDO</name>
<accession>A0A0A8ZIT8</accession>
<reference evidence="2" key="2">
    <citation type="journal article" date="2015" name="Data Brief">
        <title>Shoot transcriptome of the giant reed, Arundo donax.</title>
        <authorList>
            <person name="Barrero R.A."/>
            <person name="Guerrero F.D."/>
            <person name="Moolhuijzen P."/>
            <person name="Goolsby J.A."/>
            <person name="Tidwell J."/>
            <person name="Bellgard S.E."/>
            <person name="Bellgard M.I."/>
        </authorList>
    </citation>
    <scope>NUCLEOTIDE SEQUENCE</scope>
    <source>
        <tissue evidence="2">Shoot tissue taken approximately 20 cm above the soil surface</tissue>
    </source>
</reference>
<organism evidence="2">
    <name type="scientific">Arundo donax</name>
    <name type="common">Giant reed</name>
    <name type="synonym">Donax arundinaceus</name>
    <dbReference type="NCBI Taxonomy" id="35708"/>
    <lineage>
        <taxon>Eukaryota</taxon>
        <taxon>Viridiplantae</taxon>
        <taxon>Streptophyta</taxon>
        <taxon>Embryophyta</taxon>
        <taxon>Tracheophyta</taxon>
        <taxon>Spermatophyta</taxon>
        <taxon>Magnoliopsida</taxon>
        <taxon>Liliopsida</taxon>
        <taxon>Poales</taxon>
        <taxon>Poaceae</taxon>
        <taxon>PACMAD clade</taxon>
        <taxon>Arundinoideae</taxon>
        <taxon>Arundineae</taxon>
        <taxon>Arundo</taxon>
    </lineage>
</organism>
<dbReference type="EMBL" id="GBRH01263103">
    <property type="protein sequence ID" value="JAD34792.1"/>
    <property type="molecule type" value="Transcribed_RNA"/>
</dbReference>
<protein>
    <submittedName>
        <fullName evidence="2">Uncharacterized protein</fullName>
    </submittedName>
</protein>
<evidence type="ECO:0000313" key="2">
    <source>
        <dbReference type="EMBL" id="JAD34792.1"/>
    </source>
</evidence>